<dbReference type="VEuPathDB" id="FungiDB:Z517_07941"/>
<gene>
    <name evidence="2" type="ORF">Z517_07941</name>
</gene>
<evidence type="ECO:0000313" key="3">
    <source>
        <dbReference type="Proteomes" id="UP000053029"/>
    </source>
</evidence>
<evidence type="ECO:0000313" key="2">
    <source>
        <dbReference type="EMBL" id="KIW78108.1"/>
    </source>
</evidence>
<dbReference type="HOGENOM" id="CLU_035436_0_0_1"/>
<dbReference type="PANTHER" id="PTHR37540">
    <property type="entry name" value="TRANSCRIPTION FACTOR (ACR-2), PUTATIVE-RELATED-RELATED"/>
    <property type="match status" value="1"/>
</dbReference>
<dbReference type="Proteomes" id="UP000053029">
    <property type="component" value="Unassembled WGS sequence"/>
</dbReference>
<evidence type="ECO:0000256" key="1">
    <source>
        <dbReference type="SAM" id="MobiDB-lite"/>
    </source>
</evidence>
<proteinExistence type="predicted"/>
<dbReference type="RefSeq" id="XP_013281916.1">
    <property type="nucleotide sequence ID" value="XM_013426462.1"/>
</dbReference>
<accession>A0A0D2GBT8</accession>
<dbReference type="AlphaFoldDB" id="A0A0D2GBT8"/>
<sequence>MRQTQLQPGHWEDSVTFRAQSGPPEERTGAGYDTKDDEQDQQDYPGQSRDGRQDALTSRTSGAPAATTPRKLHVGRGKARISGTKKAVPRKQEHHEALAVVKYPPNPPPLLEPDADEPYSLLPSAVPNGVVKRYMHSLPNVLAKLVSNAGLTGNYGRSFASTMMASLSQQPAQLHAMMFAVMVHDRIQQGISEPNTTELLVGTEAIRHLNREISDPNPERALSDSNIWAVLVLAYSGREDRIRRGQSYPRQSFLRELQSIHIYLKMEIVIEHVLGLIKMMELLGPLSKIKTHGIATVVSLCGIMGACRNIGRPIFPFISHTATFVREDGRLSVTSYERDAVAGDLGQLGTSFRHVWSAGSSTPSYIDDLLAVIQDICDFTVVVENHASGRWVPRTSPVIIDQRNYVQHSLMSLPSAEELLAPKPADVALDDSQYETCRLACIIYSFLVVFPVPPVVGPFETLIDRLKSALQTTVWKSFGRPRRKLHLWTLIMGAIGSIGLPDRPWFLLRIMEVLDDDDFDMAGWQDLKGLLQSFLWHPRTSDLDGLDVWKAVQVGVNVPDEI</sequence>
<reference evidence="2 3" key="1">
    <citation type="submission" date="2015-01" db="EMBL/GenBank/DDBJ databases">
        <title>The Genome Sequence of Fonsecaea pedrosoi CBS 271.37.</title>
        <authorList>
            <consortium name="The Broad Institute Genomics Platform"/>
            <person name="Cuomo C."/>
            <person name="de Hoog S."/>
            <person name="Gorbushina A."/>
            <person name="Stielow B."/>
            <person name="Teixiera M."/>
            <person name="Abouelleil A."/>
            <person name="Chapman S.B."/>
            <person name="Priest M."/>
            <person name="Young S.K."/>
            <person name="Wortman J."/>
            <person name="Nusbaum C."/>
            <person name="Birren B."/>
        </authorList>
    </citation>
    <scope>NUCLEOTIDE SEQUENCE [LARGE SCALE GENOMIC DNA]</scope>
    <source>
        <strain evidence="2 3">CBS 271.37</strain>
    </source>
</reference>
<keyword evidence="3" id="KW-1185">Reference proteome</keyword>
<protein>
    <submittedName>
        <fullName evidence="2">Unplaced genomic scaffold supercont1.5, whole genome shotgun sequence</fullName>
    </submittedName>
</protein>
<dbReference type="GeneID" id="25307431"/>
<feature type="compositionally biased region" description="Basic residues" evidence="1">
    <location>
        <begin position="70"/>
        <end position="79"/>
    </location>
</feature>
<organism evidence="2 3">
    <name type="scientific">Fonsecaea pedrosoi CBS 271.37</name>
    <dbReference type="NCBI Taxonomy" id="1442368"/>
    <lineage>
        <taxon>Eukaryota</taxon>
        <taxon>Fungi</taxon>
        <taxon>Dikarya</taxon>
        <taxon>Ascomycota</taxon>
        <taxon>Pezizomycotina</taxon>
        <taxon>Eurotiomycetes</taxon>
        <taxon>Chaetothyriomycetidae</taxon>
        <taxon>Chaetothyriales</taxon>
        <taxon>Herpotrichiellaceae</taxon>
        <taxon>Fonsecaea</taxon>
    </lineage>
</organism>
<dbReference type="EMBL" id="KN846973">
    <property type="protein sequence ID" value="KIW78108.1"/>
    <property type="molecule type" value="Genomic_DNA"/>
</dbReference>
<dbReference type="PANTHER" id="PTHR37540:SF5">
    <property type="entry name" value="TRANSCRIPTION FACTOR DOMAIN-CONTAINING PROTEIN"/>
    <property type="match status" value="1"/>
</dbReference>
<feature type="region of interest" description="Disordered" evidence="1">
    <location>
        <begin position="1"/>
        <end position="94"/>
    </location>
</feature>
<dbReference type="OrthoDB" id="3469466at2759"/>
<name>A0A0D2GBT8_9EURO</name>